<evidence type="ECO:0000313" key="6">
    <source>
        <dbReference type="EMBL" id="OKL50297.1"/>
    </source>
</evidence>
<dbReference type="PROSITE" id="PS51109">
    <property type="entry name" value="G5"/>
    <property type="match status" value="1"/>
</dbReference>
<keyword evidence="7" id="KW-1185">Reference proteome</keyword>
<dbReference type="InterPro" id="IPR010618">
    <property type="entry name" value="RPF"/>
</dbReference>
<keyword evidence="4" id="KW-1133">Transmembrane helix</keyword>
<dbReference type="Pfam" id="PF03990">
    <property type="entry name" value="DUF348"/>
    <property type="match status" value="3"/>
</dbReference>
<dbReference type="AlphaFoldDB" id="A0A1Q5PRU2"/>
<keyword evidence="2" id="KW-0732">Signal</keyword>
<comment type="similarity">
    <text evidence="1">Belongs to the transglycosylase family. Rpf subfamily.</text>
</comment>
<accession>A0A1Q5PRU2</accession>
<feature type="domain" description="G5" evidence="5">
    <location>
        <begin position="219"/>
        <end position="299"/>
    </location>
</feature>
<dbReference type="STRING" id="156892.BM477_02610"/>
<protein>
    <recommendedName>
        <fullName evidence="5">G5 domain-containing protein</fullName>
    </recommendedName>
</protein>
<keyword evidence="4" id="KW-0812">Transmembrane</keyword>
<reference evidence="7" key="1">
    <citation type="submission" date="2016-11" db="EMBL/GenBank/DDBJ databases">
        <title>Actinomyces gypaetusis sp. nov. isolated from Gypaetus barbatus in Qinghai Tibet Plateau China.</title>
        <authorList>
            <person name="Meng X."/>
        </authorList>
    </citation>
    <scope>NUCLEOTIDE SEQUENCE [LARGE SCALE GENOMIC DNA]</scope>
    <source>
        <strain evidence="7">DSM 15383</strain>
    </source>
</reference>
<evidence type="ECO:0000313" key="7">
    <source>
        <dbReference type="Proteomes" id="UP000186465"/>
    </source>
</evidence>
<name>A0A1Q5PRU2_9ACTO</name>
<dbReference type="InterPro" id="IPR011098">
    <property type="entry name" value="G5_dom"/>
</dbReference>
<dbReference type="SUPFAM" id="SSF53955">
    <property type="entry name" value="Lysozyme-like"/>
    <property type="match status" value="1"/>
</dbReference>
<sequence>MPTFEHQTDNFVQVNISGEEEVAPRPPRRRSVRWIAAITALAFAFTGIGVGAASIHHPYKLDLDGTVLASYSWSGTVASALEDNNIELGEHDKVEPSLDTPLTDGMVIHVAKAKLRKINVDGETIEVWTTADTANQLLKEQEIAGRDAVVTASRGAMRAELPLVQTETEVPFLIGKESRTLVLPAGTTLTQALELANVTLGEHDTVQVTRNNSKLQVAITRTEFKDRVETTEIAFANETVNTDKLTKGQTRVKQKGVKGKKQITYRDKLVNGEVVSSEEIDSQILTQPVKQVTLRGTKSAPAHSTTSGAPAVAPAGGVWAALAKCESGGNPRAVSRNGRYHGLYQFSVSTWRSVGGSGLPSQASPAEQLQRAKILQARSGWGQWPACSRKIGVR</sequence>
<evidence type="ECO:0000256" key="1">
    <source>
        <dbReference type="ARBA" id="ARBA00010830"/>
    </source>
</evidence>
<comment type="caution">
    <text evidence="6">The sequence shown here is derived from an EMBL/GenBank/DDBJ whole genome shotgun (WGS) entry which is preliminary data.</text>
</comment>
<dbReference type="RefSeq" id="WP_075361122.1">
    <property type="nucleotide sequence ID" value="NZ_MPDM01000002.1"/>
</dbReference>
<dbReference type="OrthoDB" id="1404170at2"/>
<dbReference type="InterPro" id="IPR007137">
    <property type="entry name" value="DUF348"/>
</dbReference>
<dbReference type="CDD" id="cd13925">
    <property type="entry name" value="RPF"/>
    <property type="match status" value="1"/>
</dbReference>
<feature type="transmembrane region" description="Helical" evidence="4">
    <location>
        <begin position="34"/>
        <end position="55"/>
    </location>
</feature>
<evidence type="ECO:0000256" key="3">
    <source>
        <dbReference type="ARBA" id="ARBA00022801"/>
    </source>
</evidence>
<dbReference type="EMBL" id="MPDM01000002">
    <property type="protein sequence ID" value="OKL50297.1"/>
    <property type="molecule type" value="Genomic_DNA"/>
</dbReference>
<dbReference type="Gene3D" id="1.10.530.10">
    <property type="match status" value="1"/>
</dbReference>
<dbReference type="Pfam" id="PF07501">
    <property type="entry name" value="G5"/>
    <property type="match status" value="1"/>
</dbReference>
<gene>
    <name evidence="6" type="ORF">BM477_02610</name>
</gene>
<evidence type="ECO:0000256" key="4">
    <source>
        <dbReference type="SAM" id="Phobius"/>
    </source>
</evidence>
<evidence type="ECO:0000256" key="2">
    <source>
        <dbReference type="ARBA" id="ARBA00022729"/>
    </source>
</evidence>
<dbReference type="Proteomes" id="UP000186465">
    <property type="component" value="Unassembled WGS sequence"/>
</dbReference>
<keyword evidence="3" id="KW-0378">Hydrolase</keyword>
<dbReference type="Pfam" id="PF06737">
    <property type="entry name" value="Transglycosylas"/>
    <property type="match status" value="1"/>
</dbReference>
<dbReference type="GO" id="GO:0016787">
    <property type="term" value="F:hydrolase activity"/>
    <property type="evidence" value="ECO:0007669"/>
    <property type="project" value="UniProtKB-KW"/>
</dbReference>
<keyword evidence="4" id="KW-0472">Membrane</keyword>
<dbReference type="InterPro" id="IPR023346">
    <property type="entry name" value="Lysozyme-like_dom_sf"/>
</dbReference>
<proteinExistence type="inferred from homology"/>
<evidence type="ECO:0000259" key="5">
    <source>
        <dbReference type="PROSITE" id="PS51109"/>
    </source>
</evidence>
<dbReference type="SMART" id="SM01208">
    <property type="entry name" value="G5"/>
    <property type="match status" value="1"/>
</dbReference>
<organism evidence="6 7">
    <name type="scientific">Boudabousia marimammalium</name>
    <dbReference type="NCBI Taxonomy" id="156892"/>
    <lineage>
        <taxon>Bacteria</taxon>
        <taxon>Bacillati</taxon>
        <taxon>Actinomycetota</taxon>
        <taxon>Actinomycetes</taxon>
        <taxon>Actinomycetales</taxon>
        <taxon>Actinomycetaceae</taxon>
        <taxon>Boudabousia</taxon>
    </lineage>
</organism>
<dbReference type="Gene3D" id="2.20.230.10">
    <property type="entry name" value="Resuscitation-promoting factor rpfb"/>
    <property type="match status" value="1"/>
</dbReference>